<organism evidence="1 2">
    <name type="scientific">Nesidiocoris tenuis</name>
    <dbReference type="NCBI Taxonomy" id="355587"/>
    <lineage>
        <taxon>Eukaryota</taxon>
        <taxon>Metazoa</taxon>
        <taxon>Ecdysozoa</taxon>
        <taxon>Arthropoda</taxon>
        <taxon>Hexapoda</taxon>
        <taxon>Insecta</taxon>
        <taxon>Pterygota</taxon>
        <taxon>Neoptera</taxon>
        <taxon>Paraneoptera</taxon>
        <taxon>Hemiptera</taxon>
        <taxon>Heteroptera</taxon>
        <taxon>Panheteroptera</taxon>
        <taxon>Cimicomorpha</taxon>
        <taxon>Miridae</taxon>
        <taxon>Dicyphina</taxon>
        <taxon>Nesidiocoris</taxon>
    </lineage>
</organism>
<reference evidence="1 2" key="1">
    <citation type="submission" date="2020-02" db="EMBL/GenBank/DDBJ databases">
        <authorList>
            <person name="Ferguson B K."/>
        </authorList>
    </citation>
    <scope>NUCLEOTIDE SEQUENCE [LARGE SCALE GENOMIC DNA]</scope>
</reference>
<sequence length="60" mass="7016">MFVWPRSTTSFNHNFAALQADTIGPHRGANTFYSMPHERVPRENLLISWRQLLGSFLQRN</sequence>
<accession>A0A6H5GHJ5</accession>
<dbReference type="AlphaFoldDB" id="A0A6H5GHJ5"/>
<evidence type="ECO:0000313" key="2">
    <source>
        <dbReference type="Proteomes" id="UP000479000"/>
    </source>
</evidence>
<proteinExistence type="predicted"/>
<protein>
    <submittedName>
        <fullName evidence="1">Uncharacterized protein</fullName>
    </submittedName>
</protein>
<dbReference type="Proteomes" id="UP000479000">
    <property type="component" value="Unassembled WGS sequence"/>
</dbReference>
<evidence type="ECO:0000313" key="1">
    <source>
        <dbReference type="EMBL" id="CAB0003200.1"/>
    </source>
</evidence>
<gene>
    <name evidence="1" type="ORF">NTEN_LOCUS8811</name>
</gene>
<dbReference type="EMBL" id="CADCXU010013378">
    <property type="protein sequence ID" value="CAB0003200.1"/>
    <property type="molecule type" value="Genomic_DNA"/>
</dbReference>
<name>A0A6H5GHJ5_9HEMI</name>
<keyword evidence="2" id="KW-1185">Reference proteome</keyword>